<dbReference type="GO" id="GO:0051607">
    <property type="term" value="P:defense response to virus"/>
    <property type="evidence" value="ECO:0007669"/>
    <property type="project" value="UniProtKB-UniRule"/>
</dbReference>
<keyword evidence="2 10" id="KW-0479">Metal-binding</keyword>
<evidence type="ECO:0000256" key="3">
    <source>
        <dbReference type="ARBA" id="ARBA00022759"/>
    </source>
</evidence>
<evidence type="ECO:0000256" key="6">
    <source>
        <dbReference type="ARBA" id="ARBA00023118"/>
    </source>
</evidence>
<dbReference type="NCBIfam" id="TIGR03639">
    <property type="entry name" value="cas1_NMENI"/>
    <property type="match status" value="1"/>
</dbReference>
<accession>A0A448TRZ4</accession>
<keyword evidence="5 10" id="KW-0460">Magnesium</keyword>
<evidence type="ECO:0000256" key="5">
    <source>
        <dbReference type="ARBA" id="ARBA00022842"/>
    </source>
</evidence>
<keyword evidence="1 10" id="KW-0540">Nuclease</keyword>
<comment type="similarity">
    <text evidence="10">Belongs to the CRISPR-associated endonuclease Cas1 family.</text>
</comment>
<dbReference type="GO" id="GO:0043571">
    <property type="term" value="P:maintenance of CRISPR repeat elements"/>
    <property type="evidence" value="ECO:0007669"/>
    <property type="project" value="UniProtKB-UniRule"/>
</dbReference>
<keyword evidence="4 10" id="KW-0378">Hydrolase</keyword>
<dbReference type="NCBIfam" id="TIGR00287">
    <property type="entry name" value="cas1"/>
    <property type="match status" value="1"/>
</dbReference>
<feature type="binding site" evidence="10">
    <location>
        <position position="219"/>
    </location>
    <ligand>
        <name>Mn(2+)</name>
        <dbReference type="ChEBI" id="CHEBI:29035"/>
    </ligand>
</feature>
<dbReference type="PANTHER" id="PTHR34353:SF2">
    <property type="entry name" value="CRISPR-ASSOCIATED ENDONUCLEASE CAS1 1"/>
    <property type="match status" value="1"/>
</dbReference>
<proteinExistence type="inferred from homology"/>
<evidence type="ECO:0000256" key="9">
    <source>
        <dbReference type="ARBA" id="ARBA00038592"/>
    </source>
</evidence>
<evidence type="ECO:0000256" key="4">
    <source>
        <dbReference type="ARBA" id="ARBA00022801"/>
    </source>
</evidence>
<keyword evidence="3 10" id="KW-0255">Endonuclease</keyword>
<dbReference type="GO" id="GO:0003677">
    <property type="term" value="F:DNA binding"/>
    <property type="evidence" value="ECO:0007669"/>
    <property type="project" value="UniProtKB-KW"/>
</dbReference>
<dbReference type="GO" id="GO:0016787">
    <property type="term" value="F:hydrolase activity"/>
    <property type="evidence" value="ECO:0007669"/>
    <property type="project" value="UniProtKB-KW"/>
</dbReference>
<dbReference type="Proteomes" id="UP000279799">
    <property type="component" value="Chromosome"/>
</dbReference>
<evidence type="ECO:0000256" key="7">
    <source>
        <dbReference type="ARBA" id="ARBA00023125"/>
    </source>
</evidence>
<keyword evidence="7 10" id="KW-0238">DNA-binding</keyword>
<protein>
    <recommendedName>
        <fullName evidence="10">CRISPR-associated endonuclease Cas1</fullName>
        <ecNumber evidence="10">3.1.-.-</ecNumber>
    </recommendedName>
</protein>
<dbReference type="InterPro" id="IPR042206">
    <property type="entry name" value="CRISPR-assoc_Cas1_C"/>
</dbReference>
<sequence length="304" mass="34957">MTWRTIIVEKGGKLSLKQQQLLIAQERQQFTVPLEDIAIIIIESPETVITAPLLSQLAIYQISLITCDEQHLPCGQWFPLGQYGSPLQTLKLQLNASEPLKKQIWARIVKQKIMNQAFVLGELNLIPARNRLLELAKDVRSGDRTACESQAAMIYFSQAFGKDFCRRTENNINAHLNYAYSVLRSAVARALVQYGWLPYLGLHHCNERNPFNLADDFIEPFRPIVDLKVWHLWQENKLDSGLTPNTKHQLARLLNYEMHFEEQHFTVLASIDRCVGAFKSTLSQQDAKLLKLPEMQSLKEHCYE</sequence>
<dbReference type="HAMAP" id="MF_01470">
    <property type="entry name" value="Cas1"/>
    <property type="match status" value="1"/>
</dbReference>
<keyword evidence="12" id="KW-1185">Reference proteome</keyword>
<dbReference type="RefSeq" id="WP_126598090.1">
    <property type="nucleotide sequence ID" value="NZ_LR134510.1"/>
</dbReference>
<organism evidence="11 12">
    <name type="scientific">Actinobacillus delphinicola</name>
    <dbReference type="NCBI Taxonomy" id="51161"/>
    <lineage>
        <taxon>Bacteria</taxon>
        <taxon>Pseudomonadati</taxon>
        <taxon>Pseudomonadota</taxon>
        <taxon>Gammaproteobacteria</taxon>
        <taxon>Pasteurellales</taxon>
        <taxon>Pasteurellaceae</taxon>
        <taxon>Actinobacillus</taxon>
    </lineage>
</organism>
<dbReference type="InterPro" id="IPR019855">
    <property type="entry name" value="CRISPR-assoc_Cas1_NMENI"/>
</dbReference>
<reference evidence="11 12" key="1">
    <citation type="submission" date="2018-12" db="EMBL/GenBank/DDBJ databases">
        <authorList>
            <consortium name="Pathogen Informatics"/>
        </authorList>
    </citation>
    <scope>NUCLEOTIDE SEQUENCE [LARGE SCALE GENOMIC DNA]</scope>
    <source>
        <strain evidence="11 12">NCTC12871</strain>
    </source>
</reference>
<evidence type="ECO:0000256" key="2">
    <source>
        <dbReference type="ARBA" id="ARBA00022723"/>
    </source>
</evidence>
<dbReference type="Gene3D" id="1.20.120.920">
    <property type="entry name" value="CRISPR-associated endonuclease Cas1, C-terminal domain"/>
    <property type="match status" value="1"/>
</dbReference>
<evidence type="ECO:0000313" key="12">
    <source>
        <dbReference type="Proteomes" id="UP000279799"/>
    </source>
</evidence>
<evidence type="ECO:0000256" key="8">
    <source>
        <dbReference type="ARBA" id="ARBA00023211"/>
    </source>
</evidence>
<dbReference type="EC" id="3.1.-.-" evidence="10"/>
<dbReference type="GO" id="GO:0046872">
    <property type="term" value="F:metal ion binding"/>
    <property type="evidence" value="ECO:0007669"/>
    <property type="project" value="UniProtKB-UniRule"/>
</dbReference>
<dbReference type="OrthoDB" id="9803119at2"/>
<dbReference type="InterPro" id="IPR002729">
    <property type="entry name" value="CRISPR-assoc_Cas1"/>
</dbReference>
<evidence type="ECO:0000313" key="11">
    <source>
        <dbReference type="EMBL" id="VEJ08749.1"/>
    </source>
</evidence>
<dbReference type="EMBL" id="LR134510">
    <property type="protein sequence ID" value="VEJ08749.1"/>
    <property type="molecule type" value="Genomic_DNA"/>
</dbReference>
<dbReference type="PANTHER" id="PTHR34353">
    <property type="entry name" value="CRISPR-ASSOCIATED ENDONUCLEASE CAS1 1"/>
    <property type="match status" value="1"/>
</dbReference>
<comment type="subunit">
    <text evidence="9 10">Homodimer, forms a heterotetramer with a Cas2 homodimer.</text>
</comment>
<evidence type="ECO:0000256" key="10">
    <source>
        <dbReference type="HAMAP-Rule" id="MF_01470"/>
    </source>
</evidence>
<feature type="binding site" evidence="10">
    <location>
        <position position="204"/>
    </location>
    <ligand>
        <name>Mn(2+)</name>
        <dbReference type="ChEBI" id="CHEBI:29035"/>
    </ligand>
</feature>
<comment type="cofactor">
    <cofactor evidence="10">
        <name>Mg(2+)</name>
        <dbReference type="ChEBI" id="CHEBI:18420"/>
    </cofactor>
    <cofactor evidence="10">
        <name>Mn(2+)</name>
        <dbReference type="ChEBI" id="CHEBI:29035"/>
    </cofactor>
</comment>
<dbReference type="Pfam" id="PF01867">
    <property type="entry name" value="Cas_Cas1"/>
    <property type="match status" value="1"/>
</dbReference>
<dbReference type="InterPro" id="IPR050646">
    <property type="entry name" value="Cas1"/>
</dbReference>
<dbReference type="CDD" id="cd09720">
    <property type="entry name" value="Cas1_II"/>
    <property type="match status" value="1"/>
</dbReference>
<feature type="binding site" evidence="10">
    <location>
        <position position="148"/>
    </location>
    <ligand>
        <name>Mn(2+)</name>
        <dbReference type="ChEBI" id="CHEBI:29035"/>
    </ligand>
</feature>
<dbReference type="KEGG" id="adp:NCTC12871_00160"/>
<dbReference type="AlphaFoldDB" id="A0A448TRZ4"/>
<keyword evidence="8 10" id="KW-0464">Manganese</keyword>
<evidence type="ECO:0000256" key="1">
    <source>
        <dbReference type="ARBA" id="ARBA00022722"/>
    </source>
</evidence>
<name>A0A448TRZ4_9PAST</name>
<comment type="function">
    <text evidence="10">CRISPR (clustered regularly interspaced short palindromic repeat), is an adaptive immune system that provides protection against mobile genetic elements (viruses, transposable elements and conjugative plasmids). CRISPR clusters contain spacers, sequences complementary to antecedent mobile elements, and target invading nucleic acids. CRISPR clusters are transcribed and processed into CRISPR RNA (crRNA). Acts as a dsDNA endonuclease. Involved in the integration of spacer DNA into the CRISPR cassette.</text>
</comment>
<dbReference type="GO" id="GO:0004520">
    <property type="term" value="F:DNA endonuclease activity"/>
    <property type="evidence" value="ECO:0007669"/>
    <property type="project" value="InterPro"/>
</dbReference>
<gene>
    <name evidence="10" type="primary">cas1</name>
    <name evidence="11" type="ORF">NCTC12871_00160</name>
</gene>
<keyword evidence="6 10" id="KW-0051">Antiviral defense</keyword>